<keyword evidence="1" id="KW-0456">Lyase</keyword>
<dbReference type="SUPFAM" id="SSF160246">
    <property type="entry name" value="EspE N-terminal domain-like"/>
    <property type="match status" value="1"/>
</dbReference>
<dbReference type="EMBL" id="AM889138">
    <property type="protein sequence ID" value="CBA05423.1"/>
    <property type="molecule type" value="Genomic_DNA"/>
</dbReference>
<sequence>MLFSDGVISPKSLAALIARVFSYSILDLRHYPRHRVLMGVLTEEQMVEFHCVPGFPVGSDKVFFAVFRSDPDARKFRKPFPAARD</sequence>
<protein>
    <submittedName>
        <fullName evidence="1">Type IV pilus assembly protein</fullName>
        <ecNumber evidence="1">4.2.1.-</ecNumber>
    </submittedName>
</protein>
<dbReference type="InterPro" id="IPR037257">
    <property type="entry name" value="T2SS_E_N_sf"/>
</dbReference>
<dbReference type="AlphaFoldDB" id="C6SHV6"/>
<gene>
    <name evidence="1" type="primary">pilF1</name>
    <name evidence="1" type="ORF">NMW_0526</name>
</gene>
<evidence type="ECO:0000313" key="1">
    <source>
        <dbReference type="EMBL" id="CBA05423.1"/>
    </source>
</evidence>
<accession>C6SHV6</accession>
<reference evidence="1" key="1">
    <citation type="journal article" date="2008" name="Proc. Natl. Acad. Sci. U.S.A.">
        <title>Whole-genome comparison of disease and carriage strains provides insights into virulence evolution in Neisseria meningitidis.</title>
        <authorList>
            <person name="Schoen C."/>
            <person name="Blom J."/>
            <person name="Claus H."/>
            <person name="Schramm-Glueck A."/>
            <person name="Brandt P."/>
            <person name="Mueller T."/>
            <person name="Goesmann A."/>
            <person name="Joseph B."/>
            <person name="Konietzny S."/>
            <person name="Kurzai O."/>
            <person name="Schmitt C."/>
            <person name="Friedrich T."/>
            <person name="Linke B."/>
            <person name="Vogel U."/>
            <person name="Frosch M."/>
        </authorList>
    </citation>
    <scope>NUCLEOTIDE SEQUENCE</scope>
    <source>
        <strain evidence="1">Alpha275</strain>
    </source>
</reference>
<name>C6SHV6_NEIME</name>
<dbReference type="GO" id="GO:0016829">
    <property type="term" value="F:lyase activity"/>
    <property type="evidence" value="ECO:0007669"/>
    <property type="project" value="UniProtKB-KW"/>
</dbReference>
<proteinExistence type="predicted"/>
<dbReference type="EC" id="4.2.1.-" evidence="1"/>
<organism evidence="1">
    <name type="scientific">Neisseria meningitidis alpha275</name>
    <dbReference type="NCBI Taxonomy" id="295996"/>
    <lineage>
        <taxon>Bacteria</taxon>
        <taxon>Pseudomonadati</taxon>
        <taxon>Pseudomonadota</taxon>
        <taxon>Betaproteobacteria</taxon>
        <taxon>Neisseriales</taxon>
        <taxon>Neisseriaceae</taxon>
        <taxon>Neisseria</taxon>
    </lineage>
</organism>